<keyword evidence="6" id="KW-1185">Reference proteome</keyword>
<sequence>MSRQGKNRAVIIVNYEFYGTNGMLSSRPGAKKEADRLFKALSRCSFCVRLHYDLTAKEIEELYEEECHAEHGDCFVSIISSHGQEGIIFDCEGQPVQLTQIFQALSPKRCRKLKDKPKIFFIQACRGEEIDHGVYLQTDSGQQQTDCFSHYLSIPENTAIMFSCSPGYASFINRWESMFLKALLELIEGEGRHLEVTRLMTWISGRVAFHFQARGAHAGGKEMPCFVTNMVGEVYPFSSPEREASGYRKQKNSWQPAALYKAPSPDAAHKVFNVPKQTYDEIERYVFQWEKGMTRMWTGETQSEISEHLCDFGMATYTEPDVPQKMS</sequence>
<dbReference type="Gene3D" id="3.40.50.1460">
    <property type="match status" value="1"/>
</dbReference>
<dbReference type="InterPro" id="IPR001309">
    <property type="entry name" value="Pept_C14_p20"/>
</dbReference>
<dbReference type="GO" id="GO:0004197">
    <property type="term" value="F:cysteine-type endopeptidase activity"/>
    <property type="evidence" value="ECO:0007669"/>
    <property type="project" value="InterPro"/>
</dbReference>
<dbReference type="Proteomes" id="UP001142489">
    <property type="component" value="Unassembled WGS sequence"/>
</dbReference>
<feature type="domain" description="Caspase family p20" evidence="4">
    <location>
        <begin position="5"/>
        <end position="129"/>
    </location>
</feature>
<gene>
    <name evidence="5" type="ORF">JRQ81_010927</name>
</gene>
<evidence type="ECO:0000313" key="5">
    <source>
        <dbReference type="EMBL" id="KAJ7305094.1"/>
    </source>
</evidence>
<dbReference type="InterPro" id="IPR029030">
    <property type="entry name" value="Caspase-like_dom_sf"/>
</dbReference>
<protein>
    <recommendedName>
        <fullName evidence="7">Caspase-3</fullName>
    </recommendedName>
</protein>
<dbReference type="PRINTS" id="PR00376">
    <property type="entry name" value="IL1BCENZYME"/>
</dbReference>
<dbReference type="GO" id="GO:0006508">
    <property type="term" value="P:proteolysis"/>
    <property type="evidence" value="ECO:0007669"/>
    <property type="project" value="InterPro"/>
</dbReference>
<evidence type="ECO:0000256" key="1">
    <source>
        <dbReference type="ARBA" id="ARBA00010134"/>
    </source>
</evidence>
<feature type="domain" description="Caspase family p10" evidence="3">
    <location>
        <begin position="177"/>
        <end position="238"/>
    </location>
</feature>
<name>A0A9Q0X874_9SAUR</name>
<dbReference type="OrthoDB" id="6116485at2759"/>
<dbReference type="InterPro" id="IPR052039">
    <property type="entry name" value="Caspase-related_regulators"/>
</dbReference>
<dbReference type="PANTHER" id="PTHR22576:SF41">
    <property type="entry name" value="CASPASE 14, APOPTOSIS-RELATED CYSTEINE PEPTIDASE"/>
    <property type="match status" value="1"/>
</dbReference>
<comment type="caution">
    <text evidence="5">The sequence shown here is derived from an EMBL/GenBank/DDBJ whole genome shotgun (WGS) entry which is preliminary data.</text>
</comment>
<dbReference type="InterPro" id="IPR015917">
    <property type="entry name" value="Pept_C14A"/>
</dbReference>
<dbReference type="PROSITE" id="PS01122">
    <property type="entry name" value="CASPASE_CYS"/>
    <property type="match status" value="1"/>
</dbReference>
<dbReference type="InterPro" id="IPR002138">
    <property type="entry name" value="Pept_C14_p10"/>
</dbReference>
<dbReference type="PROSITE" id="PS50207">
    <property type="entry name" value="CASPASE_P10"/>
    <property type="match status" value="1"/>
</dbReference>
<dbReference type="EMBL" id="JAPFRF010000022">
    <property type="protein sequence ID" value="KAJ7305094.1"/>
    <property type="molecule type" value="Genomic_DNA"/>
</dbReference>
<dbReference type="InterPro" id="IPR011600">
    <property type="entry name" value="Pept_C14_caspase"/>
</dbReference>
<evidence type="ECO:0000259" key="3">
    <source>
        <dbReference type="PROSITE" id="PS50207"/>
    </source>
</evidence>
<evidence type="ECO:0000259" key="4">
    <source>
        <dbReference type="PROSITE" id="PS50208"/>
    </source>
</evidence>
<reference evidence="5" key="1">
    <citation type="journal article" date="2023" name="DNA Res.">
        <title>Chromosome-level genome assembly of Phrynocephalus forsythii using third-generation DNA sequencing and Hi-C analysis.</title>
        <authorList>
            <person name="Qi Y."/>
            <person name="Zhao W."/>
            <person name="Zhao Y."/>
            <person name="Niu C."/>
            <person name="Cao S."/>
            <person name="Zhang Y."/>
        </authorList>
    </citation>
    <scope>NUCLEOTIDE SEQUENCE</scope>
    <source>
        <tissue evidence="5">Muscle</tissue>
    </source>
</reference>
<proteinExistence type="inferred from homology"/>
<organism evidence="5 6">
    <name type="scientific">Phrynocephalus forsythii</name>
    <dbReference type="NCBI Taxonomy" id="171643"/>
    <lineage>
        <taxon>Eukaryota</taxon>
        <taxon>Metazoa</taxon>
        <taxon>Chordata</taxon>
        <taxon>Craniata</taxon>
        <taxon>Vertebrata</taxon>
        <taxon>Euteleostomi</taxon>
        <taxon>Lepidosauria</taxon>
        <taxon>Squamata</taxon>
        <taxon>Bifurcata</taxon>
        <taxon>Unidentata</taxon>
        <taxon>Episquamata</taxon>
        <taxon>Toxicofera</taxon>
        <taxon>Iguania</taxon>
        <taxon>Acrodonta</taxon>
        <taxon>Agamidae</taxon>
        <taxon>Agaminae</taxon>
        <taxon>Phrynocephalus</taxon>
    </lineage>
</organism>
<evidence type="ECO:0008006" key="7">
    <source>
        <dbReference type="Google" id="ProtNLM"/>
    </source>
</evidence>
<evidence type="ECO:0000313" key="6">
    <source>
        <dbReference type="Proteomes" id="UP001142489"/>
    </source>
</evidence>
<dbReference type="SUPFAM" id="SSF52129">
    <property type="entry name" value="Caspase-like"/>
    <property type="match status" value="1"/>
</dbReference>
<comment type="similarity">
    <text evidence="1 2">Belongs to the peptidase C14A family.</text>
</comment>
<dbReference type="AlphaFoldDB" id="A0A9Q0X874"/>
<accession>A0A9Q0X874</accession>
<evidence type="ECO:0000256" key="2">
    <source>
        <dbReference type="RuleBase" id="RU003971"/>
    </source>
</evidence>
<dbReference type="Pfam" id="PF00656">
    <property type="entry name" value="Peptidase_C14"/>
    <property type="match status" value="1"/>
</dbReference>
<dbReference type="PROSITE" id="PS50208">
    <property type="entry name" value="CASPASE_P20"/>
    <property type="match status" value="1"/>
</dbReference>
<dbReference type="SMART" id="SM00115">
    <property type="entry name" value="CASc"/>
    <property type="match status" value="1"/>
</dbReference>
<dbReference type="FunFam" id="3.40.50.1460:FF:000024">
    <property type="entry name" value="Caspase 21"/>
    <property type="match status" value="1"/>
</dbReference>
<dbReference type="InterPro" id="IPR033139">
    <property type="entry name" value="Caspase_cys_AS"/>
</dbReference>
<dbReference type="PANTHER" id="PTHR22576">
    <property type="entry name" value="MUCOSA ASSOCIATED LYMPHOID TISSUE LYMPHOMA TRANSLOCATION PROTEIN 1/PARACASPASE"/>
    <property type="match status" value="1"/>
</dbReference>